<dbReference type="Proteomes" id="UP001497493">
    <property type="component" value="Chromosome"/>
</dbReference>
<dbReference type="RefSeq" id="WP_348758091.1">
    <property type="nucleotide sequence ID" value="NZ_OZ026884.1"/>
</dbReference>
<feature type="signal peptide" evidence="1">
    <location>
        <begin position="1"/>
        <end position="27"/>
    </location>
</feature>
<evidence type="ECO:0000313" key="3">
    <source>
        <dbReference type="Proteomes" id="UP001497493"/>
    </source>
</evidence>
<feature type="chain" id="PRO_5046731273" evidence="1">
    <location>
        <begin position="28"/>
        <end position="435"/>
    </location>
</feature>
<name>A0ABM9NLS5_9GAMM</name>
<dbReference type="EMBL" id="OZ026884">
    <property type="protein sequence ID" value="CAL1241585.1"/>
    <property type="molecule type" value="Genomic_DNA"/>
</dbReference>
<gene>
    <name evidence="2" type="ORF">MECH1_V1_2809</name>
</gene>
<accession>A0ABM9NLS5</accession>
<sequence length="435" mass="46599">MLHARMDFAKPTLAAMAFALLPLIAQADDQTQPGAGNAAAVQLAKASPLVQSAYALLVRNARKIRSPALRTETLDILTNEKTCLKHRANLTEAAKDAIVGQLKSAGLVDIADDATFPGGLKTGVFPAVLHDGSACPSPPQPFYAAPGSSFGSHHSQPGGLAVHEIMNDMDDLALAANYARVYGSTNRDGLPVVRMTQTGHRSDLGIDNEILLAAPIWHDFAKTMVFQWNADGSEFKELNFGGNGKTDACGPAGTAGDSRTGGHHIIGLAEAMARGLAPDFVITQASAHAPPTLGNEYKVVNWLRAAAIIAQIDPVAKGFLTQDAAGCFRLPPVRRVGEFDLLGQHQTNLLVEYVLHNLSDADFNFTVPAAGDVDLLLKKLAPEYGYDATQPNYNLKFRNPVLSYLSAERLYILYSNRGLDAVRGEIKKLKTLKLL</sequence>
<proteinExistence type="predicted"/>
<evidence type="ECO:0000313" key="2">
    <source>
        <dbReference type="EMBL" id="CAL1241585.1"/>
    </source>
</evidence>
<reference evidence="2 3" key="1">
    <citation type="submission" date="2024-04" db="EMBL/GenBank/DDBJ databases">
        <authorList>
            <person name="Cremers G."/>
        </authorList>
    </citation>
    <scope>NUCLEOTIDE SEQUENCE [LARGE SCALE GENOMIC DNA]</scope>
    <source>
        <strain evidence="2">MeCH1-AG</strain>
    </source>
</reference>
<keyword evidence="3" id="KW-1185">Reference proteome</keyword>
<evidence type="ECO:0000256" key="1">
    <source>
        <dbReference type="SAM" id="SignalP"/>
    </source>
</evidence>
<organism evidence="2 3">
    <name type="scientific">Candidatus Methylocalor cossyra</name>
    <dbReference type="NCBI Taxonomy" id="3108543"/>
    <lineage>
        <taxon>Bacteria</taxon>
        <taxon>Pseudomonadati</taxon>
        <taxon>Pseudomonadota</taxon>
        <taxon>Gammaproteobacteria</taxon>
        <taxon>Methylococcales</taxon>
        <taxon>Methylococcaceae</taxon>
        <taxon>Candidatus Methylocalor</taxon>
    </lineage>
</organism>
<keyword evidence="1" id="KW-0732">Signal</keyword>
<protein>
    <submittedName>
        <fullName evidence="2">Uncharacterized protein</fullName>
    </submittedName>
</protein>